<feature type="domain" description="Aldehyde dehydrogenase" evidence="5">
    <location>
        <begin position="27"/>
        <end position="477"/>
    </location>
</feature>
<dbReference type="Pfam" id="PF00171">
    <property type="entry name" value="Aldedh"/>
    <property type="match status" value="1"/>
</dbReference>
<evidence type="ECO:0000256" key="2">
    <source>
        <dbReference type="ARBA" id="ARBA00023002"/>
    </source>
</evidence>
<comment type="caution">
    <text evidence="6">The sequence shown here is derived from an EMBL/GenBank/DDBJ whole genome shotgun (WGS) entry which is preliminary data.</text>
</comment>
<comment type="similarity">
    <text evidence="1 4">Belongs to the aldehyde dehydrogenase family.</text>
</comment>
<dbReference type="InterPro" id="IPR016163">
    <property type="entry name" value="Ald_DH_C"/>
</dbReference>
<dbReference type="FunFam" id="3.40.309.10:FF:000012">
    <property type="entry name" value="Betaine aldehyde dehydrogenase"/>
    <property type="match status" value="1"/>
</dbReference>
<dbReference type="InterPro" id="IPR029510">
    <property type="entry name" value="Ald_DH_CS_GLU"/>
</dbReference>
<dbReference type="SUPFAM" id="SSF53720">
    <property type="entry name" value="ALDH-like"/>
    <property type="match status" value="1"/>
</dbReference>
<keyword evidence="7" id="KW-1185">Reference proteome</keyword>
<proteinExistence type="inferred from homology"/>
<dbReference type="InterPro" id="IPR015590">
    <property type="entry name" value="Aldehyde_DH_dom"/>
</dbReference>
<name>A0A158CA06_9BURK</name>
<dbReference type="PROSITE" id="PS00070">
    <property type="entry name" value="ALDEHYDE_DEHYDR_CYS"/>
    <property type="match status" value="1"/>
</dbReference>
<dbReference type="EMBL" id="FCOA02000019">
    <property type="protein sequence ID" value="SAK78776.1"/>
    <property type="molecule type" value="Genomic_DNA"/>
</dbReference>
<evidence type="ECO:0000256" key="1">
    <source>
        <dbReference type="ARBA" id="ARBA00009986"/>
    </source>
</evidence>
<protein>
    <submittedName>
        <fullName evidence="6">Aldehyde dehydrogenase (Acceptor)</fullName>
    </submittedName>
</protein>
<dbReference type="CDD" id="cd07115">
    <property type="entry name" value="ALDH_HMSADH_HapE"/>
    <property type="match status" value="1"/>
</dbReference>
<evidence type="ECO:0000313" key="6">
    <source>
        <dbReference type="EMBL" id="SAK78776.1"/>
    </source>
</evidence>
<dbReference type="InterPro" id="IPR016161">
    <property type="entry name" value="Ald_DH/histidinol_DH"/>
</dbReference>
<evidence type="ECO:0000256" key="3">
    <source>
        <dbReference type="PROSITE-ProRule" id="PRU10007"/>
    </source>
</evidence>
<reference evidence="6" key="1">
    <citation type="submission" date="2016-01" db="EMBL/GenBank/DDBJ databases">
        <authorList>
            <person name="Peeters C."/>
        </authorList>
    </citation>
    <scope>NUCLEOTIDE SEQUENCE</scope>
    <source>
        <strain evidence="6">LMG 29322</strain>
    </source>
</reference>
<dbReference type="InterPro" id="IPR016162">
    <property type="entry name" value="Ald_DH_N"/>
</dbReference>
<dbReference type="Gene3D" id="3.40.605.10">
    <property type="entry name" value="Aldehyde Dehydrogenase, Chain A, domain 1"/>
    <property type="match status" value="1"/>
</dbReference>
<dbReference type="Proteomes" id="UP000054851">
    <property type="component" value="Unassembled WGS sequence"/>
</dbReference>
<dbReference type="STRING" id="1777140.AWB79_04948"/>
<feature type="active site" evidence="3">
    <location>
        <position position="254"/>
    </location>
</feature>
<evidence type="ECO:0000256" key="4">
    <source>
        <dbReference type="RuleBase" id="RU003345"/>
    </source>
</evidence>
<dbReference type="RefSeq" id="WP_061170038.1">
    <property type="nucleotide sequence ID" value="NZ_FCOA02000019.1"/>
</dbReference>
<dbReference type="AlphaFoldDB" id="A0A158CA06"/>
<dbReference type="Gene3D" id="3.40.309.10">
    <property type="entry name" value="Aldehyde Dehydrogenase, Chain A, domain 2"/>
    <property type="match status" value="1"/>
</dbReference>
<dbReference type="PROSITE" id="PS00687">
    <property type="entry name" value="ALDEHYDE_DEHYDR_GLU"/>
    <property type="match status" value="1"/>
</dbReference>
<keyword evidence="2 4" id="KW-0560">Oxidoreductase</keyword>
<organism evidence="6 7">
    <name type="scientific">Caballeronia hypogeia</name>
    <dbReference type="NCBI Taxonomy" id="1777140"/>
    <lineage>
        <taxon>Bacteria</taxon>
        <taxon>Pseudomonadati</taxon>
        <taxon>Pseudomonadota</taxon>
        <taxon>Betaproteobacteria</taxon>
        <taxon>Burkholderiales</taxon>
        <taxon>Burkholderiaceae</taxon>
        <taxon>Caballeronia</taxon>
    </lineage>
</organism>
<gene>
    <name evidence="6" type="ORF">AWB79_04948</name>
</gene>
<dbReference type="InterPro" id="IPR016160">
    <property type="entry name" value="Ald_DH_CS_CYS"/>
</dbReference>
<evidence type="ECO:0000313" key="7">
    <source>
        <dbReference type="Proteomes" id="UP000054851"/>
    </source>
</evidence>
<dbReference type="GO" id="GO:0016620">
    <property type="term" value="F:oxidoreductase activity, acting on the aldehyde or oxo group of donors, NAD or NADP as acceptor"/>
    <property type="evidence" value="ECO:0007669"/>
    <property type="project" value="InterPro"/>
</dbReference>
<accession>A0A158CA06</accession>
<evidence type="ECO:0000259" key="5">
    <source>
        <dbReference type="Pfam" id="PF00171"/>
    </source>
</evidence>
<sequence length="483" mass="51128">MENTAELKRYELLINGEFVPPGGGEYSTNLDPATEDPIARVAQGTSADVDRAVQAARAALKPWNAIRAAERGRILMKLADLLRENQDELAALESLDAGKPISGVQRQDVPAAIDTLTYYAGWCDKINGQVVPARPDALTYTVREPVGVVAAIVPWNFPLMIGMWKIAPALACGCTLIVKPAEITPLSALMVGRLALEAGVPPGVLNIVTGKGSVVGDSLVAHPGVDKVTFTGSPSVGRGILQGAAGNFKRVTLELGGKSANVIFADANLDSAVRAAASGIFFNAGQVCSAGSRVLVQRAVYDEVVERLAERARTIKLGDPSKRETNMGPLISAKQMKSVLDYVDIGKGEGASVVTGGKRLGERGYFVEPTVFAHVAHEMRISQEEIFGPVASVIPFDDEADALRIANGTAYSLAAGVWSADIGRVHRMAAELKAGTVWVNTYGYTDVRLPWGGSGDSGFGREHGDVAIENFTEPKAVWVSLVP</sequence>
<dbReference type="OrthoDB" id="6187633at2"/>
<dbReference type="PANTHER" id="PTHR11699">
    <property type="entry name" value="ALDEHYDE DEHYDROGENASE-RELATED"/>
    <property type="match status" value="1"/>
</dbReference>
<dbReference type="FunFam" id="3.40.605.10:FF:000007">
    <property type="entry name" value="NAD/NADP-dependent betaine aldehyde dehydrogenase"/>
    <property type="match status" value="1"/>
</dbReference>